<gene>
    <name evidence="4" type="ORF">SK128_001533</name>
</gene>
<dbReference type="Proteomes" id="UP001381693">
    <property type="component" value="Unassembled WGS sequence"/>
</dbReference>
<evidence type="ECO:0000256" key="3">
    <source>
        <dbReference type="SAM" id="SignalP"/>
    </source>
</evidence>
<organism evidence="4 5">
    <name type="scientific">Halocaridina rubra</name>
    <name type="common">Hawaiian red shrimp</name>
    <dbReference type="NCBI Taxonomy" id="373956"/>
    <lineage>
        <taxon>Eukaryota</taxon>
        <taxon>Metazoa</taxon>
        <taxon>Ecdysozoa</taxon>
        <taxon>Arthropoda</taxon>
        <taxon>Crustacea</taxon>
        <taxon>Multicrustacea</taxon>
        <taxon>Malacostraca</taxon>
        <taxon>Eumalacostraca</taxon>
        <taxon>Eucarida</taxon>
        <taxon>Decapoda</taxon>
        <taxon>Pleocyemata</taxon>
        <taxon>Caridea</taxon>
        <taxon>Atyoidea</taxon>
        <taxon>Atyidae</taxon>
        <taxon>Halocaridina</taxon>
    </lineage>
</organism>
<comment type="caution">
    <text evidence="4">The sequence shown here is derived from an EMBL/GenBank/DDBJ whole genome shotgun (WGS) entry which is preliminary data.</text>
</comment>
<dbReference type="Pfam" id="PF00379">
    <property type="entry name" value="Chitin_bind_4"/>
    <property type="match status" value="1"/>
</dbReference>
<name>A0AAN8WAI6_HALRR</name>
<dbReference type="InterPro" id="IPR000618">
    <property type="entry name" value="Insect_cuticle"/>
</dbReference>
<feature type="region of interest" description="Disordered" evidence="2">
    <location>
        <begin position="144"/>
        <end position="201"/>
    </location>
</feature>
<dbReference type="EMBL" id="JAXCGZ010022871">
    <property type="protein sequence ID" value="KAK7021874.1"/>
    <property type="molecule type" value="Genomic_DNA"/>
</dbReference>
<evidence type="ECO:0000313" key="4">
    <source>
        <dbReference type="EMBL" id="KAK7021874.1"/>
    </source>
</evidence>
<dbReference type="GO" id="GO:0042302">
    <property type="term" value="F:structural constituent of cuticle"/>
    <property type="evidence" value="ECO:0007669"/>
    <property type="project" value="UniProtKB-UniRule"/>
</dbReference>
<keyword evidence="3" id="KW-0732">Signal</keyword>
<feature type="compositionally biased region" description="Acidic residues" evidence="2">
    <location>
        <begin position="164"/>
        <end position="177"/>
    </location>
</feature>
<protein>
    <submittedName>
        <fullName evidence="4">Uncharacterized protein</fullName>
    </submittedName>
</protein>
<dbReference type="PROSITE" id="PS51155">
    <property type="entry name" value="CHIT_BIND_RR_2"/>
    <property type="match status" value="1"/>
</dbReference>
<proteinExistence type="predicted"/>
<accession>A0AAN8WAI6</accession>
<keyword evidence="5" id="KW-1185">Reference proteome</keyword>
<sequence>MKLLILVLSVVAVTWSRPDSFERYGGNDSSEETPGNLDDTFQFAYAVASPEHGTFHGHQSTRDDDGHTTGSYYTLGADGQWRQTIYADKGLGYQAVTNQRPAGSPPPQASAVSYQIFVHPGATAVSASGSGPIDTSRLIGRPVTSVARPSSASNFNVDIRSQEGEEGGEESAAETESEGSSGASGPVLSANLASAGPSTSPVRVIVQQPPAQRPITLRAPPPRPVNVAVQAASPPAINVQSAPPTPVNVRLQSALVPAINVQPALPTPVNVRLQAAPAPANNVQLVPPTPVNVRLQAAPAPAINVQPAPPTPVNVRLLAAPPPAINVQTARPTPVNFRLQAAPAPASNVQAARPSHVSVGLQAAPAPAINVQAARPSPENVRVQAVPSPTVKLQAAPPSPINVAIRNQNAKPINIQEPTSRPVNVAAQTLAQGPVTLHQSAPTFNAQVIRTQGQQQAGRSGGGNVRIFSLNLLGLNSLPVGSSVIPATTVPATRGRSRGVNKSGIAFARAVPFGDKI</sequence>
<reference evidence="4 5" key="1">
    <citation type="submission" date="2023-11" db="EMBL/GenBank/DDBJ databases">
        <title>Halocaridina rubra genome assembly.</title>
        <authorList>
            <person name="Smith C."/>
        </authorList>
    </citation>
    <scope>NUCLEOTIDE SEQUENCE [LARGE SCALE GENOMIC DNA]</scope>
    <source>
        <strain evidence="4">EP-1</strain>
        <tissue evidence="4">Whole</tissue>
    </source>
</reference>
<feature type="chain" id="PRO_5042955777" evidence="3">
    <location>
        <begin position="17"/>
        <end position="517"/>
    </location>
</feature>
<keyword evidence="1" id="KW-0193">Cuticle</keyword>
<feature type="compositionally biased region" description="Polar residues" evidence="2">
    <location>
        <begin position="147"/>
        <end position="156"/>
    </location>
</feature>
<dbReference type="AlphaFoldDB" id="A0AAN8WAI6"/>
<evidence type="ECO:0000256" key="2">
    <source>
        <dbReference type="SAM" id="MobiDB-lite"/>
    </source>
</evidence>
<evidence type="ECO:0000256" key="1">
    <source>
        <dbReference type="PROSITE-ProRule" id="PRU00497"/>
    </source>
</evidence>
<evidence type="ECO:0000313" key="5">
    <source>
        <dbReference type="Proteomes" id="UP001381693"/>
    </source>
</evidence>
<feature type="signal peptide" evidence="3">
    <location>
        <begin position="1"/>
        <end position="16"/>
    </location>
</feature>